<protein>
    <submittedName>
        <fullName evidence="2">Uncharacterized protein</fullName>
    </submittedName>
</protein>
<dbReference type="InterPro" id="IPR001806">
    <property type="entry name" value="Small_GTPase"/>
</dbReference>
<dbReference type="AlphaFoldDB" id="A0A4Y2N1Q7"/>
<proteinExistence type="predicted"/>
<sequence length="159" mass="17751">MGSVKKDNEGRPSVLDAGQGSCAMGSVKKDNEGRRSVIDAGVVKVVVVGEVRCGKTSFIRSFYDHHEPGEIYSRNFVQVYPCEFEVNKIHGRAEIFEIPSDVAFKDEQRMQYYTDAKGIIFMYASDNPTSLKLINEKWLPEAIDVINLNKTSVVLVGTK</sequence>
<keyword evidence="3" id="KW-1185">Reference proteome</keyword>
<feature type="region of interest" description="Disordered" evidence="1">
    <location>
        <begin position="1"/>
        <end position="27"/>
    </location>
</feature>
<dbReference type="EMBL" id="BGPR01008132">
    <property type="protein sequence ID" value="GBN31776.1"/>
    <property type="molecule type" value="Genomic_DNA"/>
</dbReference>
<gene>
    <name evidence="2" type="ORF">AVEN_169559_1</name>
</gene>
<accession>A0A4Y2N1Q7</accession>
<dbReference type="Gene3D" id="3.40.50.300">
    <property type="entry name" value="P-loop containing nucleotide triphosphate hydrolases"/>
    <property type="match status" value="1"/>
</dbReference>
<comment type="caution">
    <text evidence="2">The sequence shown here is derived from an EMBL/GenBank/DDBJ whole genome shotgun (WGS) entry which is preliminary data.</text>
</comment>
<dbReference type="GO" id="GO:0005525">
    <property type="term" value="F:GTP binding"/>
    <property type="evidence" value="ECO:0007669"/>
    <property type="project" value="InterPro"/>
</dbReference>
<name>A0A4Y2N1Q7_ARAVE</name>
<dbReference type="Pfam" id="PF00071">
    <property type="entry name" value="Ras"/>
    <property type="match status" value="1"/>
</dbReference>
<organism evidence="2 3">
    <name type="scientific">Araneus ventricosus</name>
    <name type="common">Orbweaver spider</name>
    <name type="synonym">Epeira ventricosa</name>
    <dbReference type="NCBI Taxonomy" id="182803"/>
    <lineage>
        <taxon>Eukaryota</taxon>
        <taxon>Metazoa</taxon>
        <taxon>Ecdysozoa</taxon>
        <taxon>Arthropoda</taxon>
        <taxon>Chelicerata</taxon>
        <taxon>Arachnida</taxon>
        <taxon>Araneae</taxon>
        <taxon>Araneomorphae</taxon>
        <taxon>Entelegynae</taxon>
        <taxon>Araneoidea</taxon>
        <taxon>Araneidae</taxon>
        <taxon>Araneus</taxon>
    </lineage>
</organism>
<evidence type="ECO:0000256" key="1">
    <source>
        <dbReference type="SAM" id="MobiDB-lite"/>
    </source>
</evidence>
<dbReference type="InterPro" id="IPR027417">
    <property type="entry name" value="P-loop_NTPase"/>
</dbReference>
<reference evidence="2 3" key="1">
    <citation type="journal article" date="2019" name="Sci. Rep.">
        <title>Orb-weaving spider Araneus ventricosus genome elucidates the spidroin gene catalogue.</title>
        <authorList>
            <person name="Kono N."/>
            <person name="Nakamura H."/>
            <person name="Ohtoshi R."/>
            <person name="Moran D.A.P."/>
            <person name="Shinohara A."/>
            <person name="Yoshida Y."/>
            <person name="Fujiwara M."/>
            <person name="Mori M."/>
            <person name="Tomita M."/>
            <person name="Arakawa K."/>
        </authorList>
    </citation>
    <scope>NUCLEOTIDE SEQUENCE [LARGE SCALE GENOMIC DNA]</scope>
</reference>
<dbReference type="GO" id="GO:0003924">
    <property type="term" value="F:GTPase activity"/>
    <property type="evidence" value="ECO:0007669"/>
    <property type="project" value="InterPro"/>
</dbReference>
<dbReference type="OrthoDB" id="25896at2759"/>
<evidence type="ECO:0000313" key="2">
    <source>
        <dbReference type="EMBL" id="GBN31776.1"/>
    </source>
</evidence>
<feature type="compositionally biased region" description="Basic and acidic residues" evidence="1">
    <location>
        <begin position="1"/>
        <end position="10"/>
    </location>
</feature>
<evidence type="ECO:0000313" key="3">
    <source>
        <dbReference type="Proteomes" id="UP000499080"/>
    </source>
</evidence>
<dbReference type="SUPFAM" id="SSF52540">
    <property type="entry name" value="P-loop containing nucleoside triphosphate hydrolases"/>
    <property type="match status" value="1"/>
</dbReference>
<dbReference type="Proteomes" id="UP000499080">
    <property type="component" value="Unassembled WGS sequence"/>
</dbReference>